<dbReference type="Gene3D" id="3.40.630.30">
    <property type="match status" value="1"/>
</dbReference>
<dbReference type="InterPro" id="IPR050832">
    <property type="entry name" value="Bact_Acetyltransf"/>
</dbReference>
<organism evidence="4 5">
    <name type="scientific">Saccharospirillum mangrovi</name>
    <dbReference type="NCBI Taxonomy" id="2161747"/>
    <lineage>
        <taxon>Bacteria</taxon>
        <taxon>Pseudomonadati</taxon>
        <taxon>Pseudomonadota</taxon>
        <taxon>Gammaproteobacteria</taxon>
        <taxon>Oceanospirillales</taxon>
        <taxon>Saccharospirillaceae</taxon>
        <taxon>Saccharospirillum</taxon>
    </lineage>
</organism>
<dbReference type="RefSeq" id="WP_380693049.1">
    <property type="nucleotide sequence ID" value="NZ_JBHRYR010000002.1"/>
</dbReference>
<dbReference type="PANTHER" id="PTHR43877">
    <property type="entry name" value="AMINOALKYLPHOSPHONATE N-ACETYLTRANSFERASE-RELATED-RELATED"/>
    <property type="match status" value="1"/>
</dbReference>
<sequence>MAEVAKVHCDVPREWLAEHRYSAESIHQTIEKLRSPACRNYVILAKNSSNAIVGLHWVQIAEKSEPLHGNVLSLWVHPQFRQRGVATRLKTSAESWLSSNGVSEVRTQVYVANTKMMALNQKLGYQVTMVGMAKKLHDGNGFNGE</sequence>
<reference evidence="5" key="1">
    <citation type="journal article" date="2019" name="Int. J. Syst. Evol. Microbiol.">
        <title>The Global Catalogue of Microorganisms (GCM) 10K type strain sequencing project: providing services to taxonomists for standard genome sequencing and annotation.</title>
        <authorList>
            <consortium name="The Broad Institute Genomics Platform"/>
            <consortium name="The Broad Institute Genome Sequencing Center for Infectious Disease"/>
            <person name="Wu L."/>
            <person name="Ma J."/>
        </authorList>
    </citation>
    <scope>NUCLEOTIDE SEQUENCE [LARGE SCALE GENOMIC DNA]</scope>
    <source>
        <strain evidence="5">IBRC 10765</strain>
    </source>
</reference>
<dbReference type="PANTHER" id="PTHR43877:SF1">
    <property type="entry name" value="ACETYLTRANSFERASE"/>
    <property type="match status" value="1"/>
</dbReference>
<evidence type="ECO:0000313" key="5">
    <source>
        <dbReference type="Proteomes" id="UP001595617"/>
    </source>
</evidence>
<evidence type="ECO:0000256" key="2">
    <source>
        <dbReference type="ARBA" id="ARBA00023315"/>
    </source>
</evidence>
<dbReference type="PROSITE" id="PS51186">
    <property type="entry name" value="GNAT"/>
    <property type="match status" value="1"/>
</dbReference>
<evidence type="ECO:0000259" key="3">
    <source>
        <dbReference type="PROSITE" id="PS51186"/>
    </source>
</evidence>
<feature type="domain" description="N-acetyltransferase" evidence="3">
    <location>
        <begin position="1"/>
        <end position="145"/>
    </location>
</feature>
<dbReference type="InterPro" id="IPR016181">
    <property type="entry name" value="Acyl_CoA_acyltransferase"/>
</dbReference>
<dbReference type="Proteomes" id="UP001595617">
    <property type="component" value="Unassembled WGS sequence"/>
</dbReference>
<dbReference type="GO" id="GO:0016746">
    <property type="term" value="F:acyltransferase activity"/>
    <property type="evidence" value="ECO:0007669"/>
    <property type="project" value="UniProtKB-KW"/>
</dbReference>
<evidence type="ECO:0000313" key="4">
    <source>
        <dbReference type="EMBL" id="MFC3851720.1"/>
    </source>
</evidence>
<keyword evidence="5" id="KW-1185">Reference proteome</keyword>
<dbReference type="SUPFAM" id="SSF55729">
    <property type="entry name" value="Acyl-CoA N-acyltransferases (Nat)"/>
    <property type="match status" value="1"/>
</dbReference>
<dbReference type="CDD" id="cd04301">
    <property type="entry name" value="NAT_SF"/>
    <property type="match status" value="1"/>
</dbReference>
<dbReference type="EC" id="2.3.1.-" evidence="4"/>
<dbReference type="EMBL" id="JBHRYR010000002">
    <property type="protein sequence ID" value="MFC3851720.1"/>
    <property type="molecule type" value="Genomic_DNA"/>
</dbReference>
<evidence type="ECO:0000256" key="1">
    <source>
        <dbReference type="ARBA" id="ARBA00022679"/>
    </source>
</evidence>
<name>A0ABV7ZU62_9GAMM</name>
<proteinExistence type="predicted"/>
<accession>A0ABV7ZU62</accession>
<dbReference type="InterPro" id="IPR000182">
    <property type="entry name" value="GNAT_dom"/>
</dbReference>
<protein>
    <submittedName>
        <fullName evidence="4">GNAT family N-acetyltransferase</fullName>
        <ecNumber evidence="4">2.3.1.-</ecNumber>
    </submittedName>
</protein>
<comment type="caution">
    <text evidence="4">The sequence shown here is derived from an EMBL/GenBank/DDBJ whole genome shotgun (WGS) entry which is preliminary data.</text>
</comment>
<gene>
    <name evidence="4" type="ORF">ACFOOG_02640</name>
</gene>
<keyword evidence="1 4" id="KW-0808">Transferase</keyword>
<keyword evidence="2 4" id="KW-0012">Acyltransferase</keyword>
<dbReference type="Pfam" id="PF00583">
    <property type="entry name" value="Acetyltransf_1"/>
    <property type="match status" value="1"/>
</dbReference>